<dbReference type="PANTHER" id="PTHR13887:SF41">
    <property type="entry name" value="THIOREDOXIN SUPERFAMILY PROTEIN"/>
    <property type="match status" value="1"/>
</dbReference>
<evidence type="ECO:0000313" key="2">
    <source>
        <dbReference type="EMBL" id="ORY34993.1"/>
    </source>
</evidence>
<dbReference type="Gene3D" id="3.40.30.10">
    <property type="entry name" value="Glutaredoxin"/>
    <property type="match status" value="1"/>
</dbReference>
<dbReference type="Proteomes" id="UP000193986">
    <property type="component" value="Unassembled WGS sequence"/>
</dbReference>
<accession>A0A1Y2BJP9</accession>
<dbReference type="InParanoid" id="A0A1Y2BJP9"/>
<dbReference type="InterPro" id="IPR036249">
    <property type="entry name" value="Thioredoxin-like_sf"/>
</dbReference>
<proteinExistence type="predicted"/>
<dbReference type="STRING" id="71784.A0A1Y2BJP9"/>
<dbReference type="OrthoDB" id="1930760at2759"/>
<evidence type="ECO:0000259" key="1">
    <source>
        <dbReference type="Pfam" id="PF01323"/>
    </source>
</evidence>
<name>A0A1Y2BJP9_9TREE</name>
<evidence type="ECO:0000313" key="3">
    <source>
        <dbReference type="Proteomes" id="UP000193986"/>
    </source>
</evidence>
<dbReference type="AlphaFoldDB" id="A0A1Y2BJP9"/>
<dbReference type="GO" id="GO:0016491">
    <property type="term" value="F:oxidoreductase activity"/>
    <property type="evidence" value="ECO:0007669"/>
    <property type="project" value="InterPro"/>
</dbReference>
<dbReference type="PANTHER" id="PTHR13887">
    <property type="entry name" value="GLUTATHIONE S-TRANSFERASE KAPPA"/>
    <property type="match status" value="1"/>
</dbReference>
<dbReference type="InterPro" id="IPR001853">
    <property type="entry name" value="DSBA-like_thioredoxin_dom"/>
</dbReference>
<sequence length="268" mass="29487">MPLSSVSSPSSSSSRVAGQRIIRVDVTSDPNCPFCILGIRQLMLSIEKYNTSQPSRQLVPHVRILPFQLSGELSATPIDRNTYLSQKLGEARHAAVERNLDEKFRTVGLERSKNGEISSSHHAQRLEAYALFNSPPNHLPLGLDILKSYHIDGIHNSHIPTLARLAVKHGLFQTESIAETWLASDALDMEVRRAYVTAHRLGVTGVPFFVFQGKWAASGAMGVDEFVTLLEEIVKREDEPSLSPSPTDTLTSGEVVGKVTAEQCHLKP</sequence>
<keyword evidence="3" id="KW-1185">Reference proteome</keyword>
<comment type="caution">
    <text evidence="2">The sequence shown here is derived from an EMBL/GenBank/DDBJ whole genome shotgun (WGS) entry which is preliminary data.</text>
</comment>
<protein>
    <submittedName>
        <fullName evidence="2">Thioredoxin-like protein</fullName>
    </submittedName>
</protein>
<reference evidence="2 3" key="1">
    <citation type="submission" date="2016-07" db="EMBL/GenBank/DDBJ databases">
        <title>Pervasive Adenine N6-methylation of Active Genes in Fungi.</title>
        <authorList>
            <consortium name="DOE Joint Genome Institute"/>
            <person name="Mondo S.J."/>
            <person name="Dannebaum R.O."/>
            <person name="Kuo R.C."/>
            <person name="Labutti K."/>
            <person name="Haridas S."/>
            <person name="Kuo A."/>
            <person name="Salamov A."/>
            <person name="Ahrendt S.R."/>
            <person name="Lipzen A."/>
            <person name="Sullivan W."/>
            <person name="Andreopoulos W.B."/>
            <person name="Clum A."/>
            <person name="Lindquist E."/>
            <person name="Daum C."/>
            <person name="Ramamoorthy G.K."/>
            <person name="Gryganskyi A."/>
            <person name="Culley D."/>
            <person name="Magnuson J.K."/>
            <person name="James T.Y."/>
            <person name="O'Malley M.A."/>
            <person name="Stajich J.E."/>
            <person name="Spatafora J.W."/>
            <person name="Visel A."/>
            <person name="Grigoriev I.V."/>
        </authorList>
    </citation>
    <scope>NUCLEOTIDE SEQUENCE [LARGE SCALE GENOMIC DNA]</scope>
    <source>
        <strain evidence="2 3">68-887.2</strain>
    </source>
</reference>
<organism evidence="2 3">
    <name type="scientific">Naematelia encephala</name>
    <dbReference type="NCBI Taxonomy" id="71784"/>
    <lineage>
        <taxon>Eukaryota</taxon>
        <taxon>Fungi</taxon>
        <taxon>Dikarya</taxon>
        <taxon>Basidiomycota</taxon>
        <taxon>Agaricomycotina</taxon>
        <taxon>Tremellomycetes</taxon>
        <taxon>Tremellales</taxon>
        <taxon>Naemateliaceae</taxon>
        <taxon>Naematelia</taxon>
    </lineage>
</organism>
<gene>
    <name evidence="2" type="ORF">BCR39DRAFT_461790</name>
</gene>
<dbReference type="EMBL" id="MCFC01000002">
    <property type="protein sequence ID" value="ORY34993.1"/>
    <property type="molecule type" value="Genomic_DNA"/>
</dbReference>
<dbReference type="SUPFAM" id="SSF52833">
    <property type="entry name" value="Thioredoxin-like"/>
    <property type="match status" value="1"/>
</dbReference>
<dbReference type="Pfam" id="PF01323">
    <property type="entry name" value="DSBA"/>
    <property type="match status" value="1"/>
</dbReference>
<feature type="domain" description="DSBA-like thioredoxin" evidence="1">
    <location>
        <begin position="24"/>
        <end position="230"/>
    </location>
</feature>